<evidence type="ECO:0000313" key="13">
    <source>
        <dbReference type="EMBL" id="MDA0163119.1"/>
    </source>
</evidence>
<proteinExistence type="inferred from homology"/>
<evidence type="ECO:0000256" key="8">
    <source>
        <dbReference type="ARBA" id="ARBA00023300"/>
    </source>
</evidence>
<evidence type="ECO:0000256" key="4">
    <source>
        <dbReference type="ARBA" id="ARBA00012305"/>
    </source>
</evidence>
<dbReference type="AlphaFoldDB" id="A0A9X3MV03"/>
<evidence type="ECO:0000256" key="7">
    <source>
        <dbReference type="ARBA" id="ARBA00023239"/>
    </source>
</evidence>
<dbReference type="HAMAP" id="MF_00595">
    <property type="entry name" value="PEPcase_type1"/>
    <property type="match status" value="1"/>
</dbReference>
<reference evidence="13" key="1">
    <citation type="submission" date="2022-10" db="EMBL/GenBank/DDBJ databases">
        <title>The WGS of Solirubrobacter ginsenosidimutans DSM 21036.</title>
        <authorList>
            <person name="Jiang Z."/>
        </authorList>
    </citation>
    <scope>NUCLEOTIDE SEQUENCE</scope>
    <source>
        <strain evidence="13">DSM 21036</strain>
    </source>
</reference>
<dbReference type="Proteomes" id="UP001149140">
    <property type="component" value="Unassembled WGS sequence"/>
</dbReference>
<feature type="active site" evidence="10 12">
    <location>
        <position position="555"/>
    </location>
</feature>
<evidence type="ECO:0000256" key="11">
    <source>
        <dbReference type="PROSITE-ProRule" id="PRU10111"/>
    </source>
</evidence>
<dbReference type="GO" id="GO:0006107">
    <property type="term" value="P:oxaloacetate metabolic process"/>
    <property type="evidence" value="ECO:0007669"/>
    <property type="project" value="UniProtKB-UniRule"/>
</dbReference>
<comment type="function">
    <text evidence="2 10">Forms oxaloacetate, a four-carbon dicarboxylic acid source for the tricarboxylic acid cycle.</text>
</comment>
<dbReference type="PANTHER" id="PTHR30523">
    <property type="entry name" value="PHOSPHOENOLPYRUVATE CARBOXYLASE"/>
    <property type="match status" value="1"/>
</dbReference>
<dbReference type="GO" id="GO:0008964">
    <property type="term" value="F:phosphoenolpyruvate carboxylase activity"/>
    <property type="evidence" value="ECO:0007669"/>
    <property type="project" value="UniProtKB-UniRule"/>
</dbReference>
<dbReference type="InterPro" id="IPR021135">
    <property type="entry name" value="PEP_COase"/>
</dbReference>
<sequence>MTRLDVPSPSPATATDGLAHDTELLSASLIGVLEEQMGRVFASRLQWLFKTAASVRAGDETAVGRLVSYLSGVPDESVEPIIRACSLELQLANIAEERERVRRRRQYDATGEVQRESLAETAEILERNNVDVAPLAAQLQIEHVLTAHPTEATRRSVLDHQWDVAALLDRLDDPRIGHSRRRALLEELREVLTLWWQTDELRRIRPRVEDEVRRNLFFFEAVLFDAVPAVLAEIEHALDVRLVQPVLSYGSWTGGDMDGHPEVGADTLARALQLHRRTALTLFRDRVDRLARMFSHSSLRIPLSQELTESLDQDALDLPSAAVLRRPHREWEPLRTKLGFVHHRLGNTLTPRGREPGYADAQALRRDLELVLAHLNSRHVALGTIRRLLWQVDVFGFHLAGIDIRQGAGVLREATAAILPGYGDADGEPRRQALLTEALASGRRGIEHDPGGEAGELLRVLDTVALSADAYGPQAVPAFVISMTEHPSDVLAATWLAQRAGATSLRMVPLFETRSALEQAPATMAELYACEPYVAHLRAQANRQTVMVGYSDSGKDTGYVGSTWALYNAQEQLAAQATEAGVVLELFHGRGGSPSRGGGRTYRAILAQPEGTVNGRIRITEQGETVSARYADAELAERSLEQTISAVMLASALPNPPVRDEWRAEMERLSERSRERYRGLVYDDPEFLRFFGQFAPIAELSQLNIGSRPPSRKGVAGVESLRAIPWVFAWTQNRLLLPSWYGAGTALAAGDLELQREMWRNWPFFRGLIGTLEMALFKSDLGVAERYLSLVDDDIAQRFWADLVAEYDSVVERVLTITNQGQLLDDTPALQRRLEHRNPWIDPLSHLQVELLRRVRSGREEARSPLLATITGIAAGMRNTG</sequence>
<dbReference type="EC" id="4.1.1.31" evidence="4 10"/>
<keyword evidence="14" id="KW-1185">Reference proteome</keyword>
<dbReference type="GO" id="GO:0006099">
    <property type="term" value="P:tricarboxylic acid cycle"/>
    <property type="evidence" value="ECO:0007669"/>
    <property type="project" value="InterPro"/>
</dbReference>
<dbReference type="SUPFAM" id="SSF51621">
    <property type="entry name" value="Phosphoenolpyruvate/pyruvate domain"/>
    <property type="match status" value="1"/>
</dbReference>
<evidence type="ECO:0000256" key="12">
    <source>
        <dbReference type="PROSITE-ProRule" id="PRU10112"/>
    </source>
</evidence>
<dbReference type="InterPro" id="IPR015813">
    <property type="entry name" value="Pyrv/PenolPyrv_kinase-like_dom"/>
</dbReference>
<comment type="subunit">
    <text evidence="10">Homotetramer.</text>
</comment>
<organism evidence="13 14">
    <name type="scientific">Solirubrobacter ginsenosidimutans</name>
    <dbReference type="NCBI Taxonomy" id="490573"/>
    <lineage>
        <taxon>Bacteria</taxon>
        <taxon>Bacillati</taxon>
        <taxon>Actinomycetota</taxon>
        <taxon>Thermoleophilia</taxon>
        <taxon>Solirubrobacterales</taxon>
        <taxon>Solirubrobacteraceae</taxon>
        <taxon>Solirubrobacter</taxon>
    </lineage>
</organism>
<feature type="active site" evidence="10 11">
    <location>
        <position position="148"/>
    </location>
</feature>
<evidence type="ECO:0000256" key="2">
    <source>
        <dbReference type="ARBA" id="ARBA00003670"/>
    </source>
</evidence>
<protein>
    <recommendedName>
        <fullName evidence="5 10">Phosphoenolpyruvate carboxylase</fullName>
        <shortName evidence="10">PEPC</shortName>
        <shortName evidence="10">PEPCase</shortName>
        <ecNumber evidence="4 10">4.1.1.31</ecNumber>
    </recommendedName>
</protein>
<dbReference type="PANTHER" id="PTHR30523:SF6">
    <property type="entry name" value="PHOSPHOENOLPYRUVATE CARBOXYLASE"/>
    <property type="match status" value="1"/>
</dbReference>
<evidence type="ECO:0000256" key="5">
    <source>
        <dbReference type="ARBA" id="ARBA00022419"/>
    </source>
</evidence>
<keyword evidence="8 10" id="KW-0120">Carbon dioxide fixation</keyword>
<dbReference type="NCBIfam" id="NF000584">
    <property type="entry name" value="PRK00009.1"/>
    <property type="match status" value="1"/>
</dbReference>
<evidence type="ECO:0000313" key="14">
    <source>
        <dbReference type="Proteomes" id="UP001149140"/>
    </source>
</evidence>
<dbReference type="Gene3D" id="1.20.1440.90">
    <property type="entry name" value="Phosphoenolpyruvate/pyruvate domain"/>
    <property type="match status" value="1"/>
</dbReference>
<dbReference type="InterPro" id="IPR022805">
    <property type="entry name" value="PEP_COase_bac/pln-type"/>
</dbReference>
<comment type="cofactor">
    <cofactor evidence="1 10">
        <name>Mg(2+)</name>
        <dbReference type="ChEBI" id="CHEBI:18420"/>
    </cofactor>
</comment>
<keyword evidence="6 10" id="KW-0460">Magnesium</keyword>
<dbReference type="RefSeq" id="WP_270042360.1">
    <property type="nucleotide sequence ID" value="NZ_JAPDOD010000022.1"/>
</dbReference>
<name>A0A9X3MV03_9ACTN</name>
<dbReference type="GO" id="GO:0005829">
    <property type="term" value="C:cytosol"/>
    <property type="evidence" value="ECO:0007669"/>
    <property type="project" value="TreeGrafter"/>
</dbReference>
<dbReference type="GO" id="GO:0015977">
    <property type="term" value="P:carbon fixation"/>
    <property type="evidence" value="ECO:0007669"/>
    <property type="project" value="UniProtKB-UniRule"/>
</dbReference>
<dbReference type="Pfam" id="PF00311">
    <property type="entry name" value="PEPcase"/>
    <property type="match status" value="1"/>
</dbReference>
<dbReference type="PROSITE" id="PS00781">
    <property type="entry name" value="PEPCASE_1"/>
    <property type="match status" value="1"/>
</dbReference>
<dbReference type="EMBL" id="JAPDOD010000022">
    <property type="protein sequence ID" value="MDA0163119.1"/>
    <property type="molecule type" value="Genomic_DNA"/>
</dbReference>
<evidence type="ECO:0000256" key="1">
    <source>
        <dbReference type="ARBA" id="ARBA00001946"/>
    </source>
</evidence>
<dbReference type="InterPro" id="IPR018129">
    <property type="entry name" value="PEP_COase_Lys_AS"/>
</dbReference>
<evidence type="ECO:0000256" key="3">
    <source>
        <dbReference type="ARBA" id="ARBA00008346"/>
    </source>
</evidence>
<keyword evidence="7 10" id="KW-0456">Lyase</keyword>
<evidence type="ECO:0000256" key="10">
    <source>
        <dbReference type="HAMAP-Rule" id="MF_00595"/>
    </source>
</evidence>
<accession>A0A9X3MV03</accession>
<comment type="similarity">
    <text evidence="3 10">Belongs to the PEPCase type 1 family.</text>
</comment>
<dbReference type="InterPro" id="IPR033129">
    <property type="entry name" value="PEPCASE_His_AS"/>
</dbReference>
<comment type="caution">
    <text evidence="13">The sequence shown here is derived from an EMBL/GenBank/DDBJ whole genome shotgun (WGS) entry which is preliminary data.</text>
</comment>
<evidence type="ECO:0000256" key="9">
    <source>
        <dbReference type="ARBA" id="ARBA00048995"/>
    </source>
</evidence>
<dbReference type="GO" id="GO:0000287">
    <property type="term" value="F:magnesium ion binding"/>
    <property type="evidence" value="ECO:0007669"/>
    <property type="project" value="UniProtKB-UniRule"/>
</dbReference>
<dbReference type="PROSITE" id="PS00393">
    <property type="entry name" value="PEPCASE_2"/>
    <property type="match status" value="1"/>
</dbReference>
<dbReference type="PRINTS" id="PR00150">
    <property type="entry name" value="PEPCARBXLASE"/>
</dbReference>
<gene>
    <name evidence="10 13" type="primary">ppc</name>
    <name evidence="13" type="ORF">OM076_22790</name>
</gene>
<evidence type="ECO:0000256" key="6">
    <source>
        <dbReference type="ARBA" id="ARBA00022842"/>
    </source>
</evidence>
<comment type="catalytic activity">
    <reaction evidence="9 10">
        <text>oxaloacetate + phosphate = phosphoenolpyruvate + hydrogencarbonate</text>
        <dbReference type="Rhea" id="RHEA:28370"/>
        <dbReference type="ChEBI" id="CHEBI:16452"/>
        <dbReference type="ChEBI" id="CHEBI:17544"/>
        <dbReference type="ChEBI" id="CHEBI:43474"/>
        <dbReference type="ChEBI" id="CHEBI:58702"/>
        <dbReference type="EC" id="4.1.1.31"/>
    </reaction>
</comment>